<keyword evidence="3" id="KW-1185">Reference proteome</keyword>
<evidence type="ECO:0000313" key="3">
    <source>
        <dbReference type="Proteomes" id="UP000621210"/>
    </source>
</evidence>
<feature type="transmembrane region" description="Helical" evidence="1">
    <location>
        <begin position="12"/>
        <end position="35"/>
    </location>
</feature>
<evidence type="ECO:0000313" key="2">
    <source>
        <dbReference type="EMBL" id="MBD0420245.1"/>
    </source>
</evidence>
<dbReference type="EMBL" id="JACVQF010000187">
    <property type="protein sequence ID" value="MBD0420245.1"/>
    <property type="molecule type" value="Genomic_DNA"/>
</dbReference>
<keyword evidence="1" id="KW-0812">Transmembrane</keyword>
<organism evidence="2 3">
    <name type="scientific">Streptomyces griseicoloratus</name>
    <dbReference type="NCBI Taxonomy" id="2752516"/>
    <lineage>
        <taxon>Bacteria</taxon>
        <taxon>Bacillati</taxon>
        <taxon>Actinomycetota</taxon>
        <taxon>Actinomycetes</taxon>
        <taxon>Kitasatosporales</taxon>
        <taxon>Streptomycetaceae</taxon>
        <taxon>Streptomyces</taxon>
    </lineage>
</organism>
<dbReference type="AlphaFoldDB" id="A0A926L1N8"/>
<keyword evidence="1" id="KW-0472">Membrane</keyword>
<feature type="transmembrane region" description="Helical" evidence="1">
    <location>
        <begin position="408"/>
        <end position="429"/>
    </location>
</feature>
<feature type="transmembrane region" description="Helical" evidence="1">
    <location>
        <begin position="73"/>
        <end position="91"/>
    </location>
</feature>
<protein>
    <submittedName>
        <fullName evidence="2">Uncharacterized protein</fullName>
    </submittedName>
</protein>
<keyword evidence="1" id="KW-1133">Transmembrane helix</keyword>
<reference evidence="2" key="2">
    <citation type="submission" date="2020-09" db="EMBL/GenBank/DDBJ databases">
        <authorList>
            <person name="Luo X."/>
        </authorList>
    </citation>
    <scope>NUCLEOTIDE SEQUENCE</scope>
    <source>
        <strain evidence="2">TRM S81-3</strain>
    </source>
</reference>
<evidence type="ECO:0000256" key="1">
    <source>
        <dbReference type="SAM" id="Phobius"/>
    </source>
</evidence>
<feature type="transmembrane region" description="Helical" evidence="1">
    <location>
        <begin position="382"/>
        <end position="402"/>
    </location>
</feature>
<dbReference type="Proteomes" id="UP000621210">
    <property type="component" value="Unassembled WGS sequence"/>
</dbReference>
<dbReference type="RefSeq" id="WP_188181244.1">
    <property type="nucleotide sequence ID" value="NZ_JACVQF010000187.1"/>
</dbReference>
<sequence length="453" mass="47819">MVLLPVVRFTAAAPRVDMLVAMTMALVCGLGWVAATRRAPALEPGPPAPGLDEELPPIPSVLPRSFPVPLGPAFALMLAATAIASAFLVGLRPDGAQGEALDEIQRAQPRVSTGTVVRVDGEEFTGVGKGKRSGGGYYFADLQVELADHTLLAVDRGIVGSSPQEGMHVQILHAPGRPELGGWVDDGEDLSSYLSPWYVPLNGGTLMPFAVLLLVACWAAAMVNSERVAEYGPRRLLTEDAAAGRVNAGYVERLTAVHDAHTTVGGRAGSTKVVDKVRLSAMVDGVDSVELRVHRADILALATDFGETTGWLVWARRWTMVNGKSTVPAVFVAPDGRTFTCSVPRDDIRRLTDAAGETQEATTPGTATRPWKGVCRTSSPGIRLTAVGLYAAAGASLLPALTGNAGHLTGYLPLALTPVAAILTAALVVPSWRRTLPLPGWERRTSRDARVRA</sequence>
<gene>
    <name evidence="2" type="ORF">H0H10_13935</name>
</gene>
<reference evidence="2" key="1">
    <citation type="submission" date="2020-09" db="EMBL/GenBank/DDBJ databases">
        <title>Streptomyces grisecoloratus sp. nov., isolated from cotton soil.</title>
        <authorList>
            <person name="Xing L."/>
        </authorList>
    </citation>
    <scope>NUCLEOTIDE SEQUENCE</scope>
    <source>
        <strain evidence="2">TRM S81-3</strain>
    </source>
</reference>
<proteinExistence type="predicted"/>
<comment type="caution">
    <text evidence="2">The sequence shown here is derived from an EMBL/GenBank/DDBJ whole genome shotgun (WGS) entry which is preliminary data.</text>
</comment>
<name>A0A926L1N8_9ACTN</name>
<accession>A0A926L1N8</accession>